<dbReference type="PROSITE" id="PS50853">
    <property type="entry name" value="FN3"/>
    <property type="match status" value="2"/>
</dbReference>
<dbReference type="Gene3D" id="2.60.40.10">
    <property type="entry name" value="Immunoglobulins"/>
    <property type="match status" value="4"/>
</dbReference>
<dbReference type="PANTHER" id="PTHR47135">
    <property type="entry name" value="FIBRONECTIN TYPE III DOMAIN-CONTAINING PROTEIN 7"/>
    <property type="match status" value="1"/>
</dbReference>
<accession>A0A3P9L3F5</accession>
<dbReference type="PANTHER" id="PTHR47135:SF4">
    <property type="match status" value="1"/>
</dbReference>
<reference evidence="2" key="4">
    <citation type="submission" date="2025-09" db="UniProtKB">
        <authorList>
            <consortium name="Ensembl"/>
        </authorList>
    </citation>
    <scope>IDENTIFICATION</scope>
    <source>
        <strain evidence="2">HNI</strain>
    </source>
</reference>
<dbReference type="SUPFAM" id="SSF49265">
    <property type="entry name" value="Fibronectin type III"/>
    <property type="match status" value="3"/>
</dbReference>
<evidence type="ECO:0000313" key="3">
    <source>
        <dbReference type="Proteomes" id="UP000265180"/>
    </source>
</evidence>
<dbReference type="Pfam" id="PF00041">
    <property type="entry name" value="fn3"/>
    <property type="match status" value="2"/>
</dbReference>
<dbReference type="InterPro" id="IPR003961">
    <property type="entry name" value="FN3_dom"/>
</dbReference>
<dbReference type="SMART" id="SM00060">
    <property type="entry name" value="FN3"/>
    <property type="match status" value="3"/>
</dbReference>
<feature type="domain" description="Fibronectin type-III" evidence="1">
    <location>
        <begin position="244"/>
        <end position="330"/>
    </location>
</feature>
<dbReference type="AlphaFoldDB" id="A0A3P9L3F5"/>
<reference evidence="2" key="3">
    <citation type="submission" date="2025-08" db="UniProtKB">
        <authorList>
            <consortium name="Ensembl"/>
        </authorList>
    </citation>
    <scope>IDENTIFICATION</scope>
    <source>
        <strain evidence="2">HNI</strain>
    </source>
</reference>
<feature type="domain" description="Fibronectin type-III" evidence="1">
    <location>
        <begin position="331"/>
        <end position="419"/>
    </location>
</feature>
<reference key="1">
    <citation type="journal article" date="2007" name="Nature">
        <title>The medaka draft genome and insights into vertebrate genome evolution.</title>
        <authorList>
            <person name="Kasahara M."/>
            <person name="Naruse K."/>
            <person name="Sasaki S."/>
            <person name="Nakatani Y."/>
            <person name="Qu W."/>
            <person name="Ahsan B."/>
            <person name="Yamada T."/>
            <person name="Nagayasu Y."/>
            <person name="Doi K."/>
            <person name="Kasai Y."/>
            <person name="Jindo T."/>
            <person name="Kobayashi D."/>
            <person name="Shimada A."/>
            <person name="Toyoda A."/>
            <person name="Kuroki Y."/>
            <person name="Fujiyama A."/>
            <person name="Sasaki T."/>
            <person name="Shimizu A."/>
            <person name="Asakawa S."/>
            <person name="Shimizu N."/>
            <person name="Hashimoto S."/>
            <person name="Yang J."/>
            <person name="Lee Y."/>
            <person name="Matsushima K."/>
            <person name="Sugano S."/>
            <person name="Sakaizumi M."/>
            <person name="Narita T."/>
            <person name="Ohishi K."/>
            <person name="Haga S."/>
            <person name="Ohta F."/>
            <person name="Nomoto H."/>
            <person name="Nogata K."/>
            <person name="Morishita T."/>
            <person name="Endo T."/>
            <person name="Shin-I T."/>
            <person name="Takeda H."/>
            <person name="Morishita S."/>
            <person name="Kohara Y."/>
        </authorList>
    </citation>
    <scope>NUCLEOTIDE SEQUENCE [LARGE SCALE GENOMIC DNA]</scope>
    <source>
        <strain>Hd-rR</strain>
    </source>
</reference>
<proteinExistence type="predicted"/>
<dbReference type="InterPro" id="IPR036116">
    <property type="entry name" value="FN3_sf"/>
</dbReference>
<dbReference type="InterPro" id="IPR013783">
    <property type="entry name" value="Ig-like_fold"/>
</dbReference>
<organism evidence="2 3">
    <name type="scientific">Oryzias latipes</name>
    <name type="common">Japanese rice fish</name>
    <name type="synonym">Japanese killifish</name>
    <dbReference type="NCBI Taxonomy" id="8090"/>
    <lineage>
        <taxon>Eukaryota</taxon>
        <taxon>Metazoa</taxon>
        <taxon>Chordata</taxon>
        <taxon>Craniata</taxon>
        <taxon>Vertebrata</taxon>
        <taxon>Euteleostomi</taxon>
        <taxon>Actinopterygii</taxon>
        <taxon>Neopterygii</taxon>
        <taxon>Teleostei</taxon>
        <taxon>Neoteleostei</taxon>
        <taxon>Acanthomorphata</taxon>
        <taxon>Ovalentaria</taxon>
        <taxon>Atherinomorphae</taxon>
        <taxon>Beloniformes</taxon>
        <taxon>Adrianichthyidae</taxon>
        <taxon>Oryziinae</taxon>
        <taxon>Oryzias</taxon>
    </lineage>
</organism>
<sequence>MWSSVAAPSYVIRVEIIGGVAPPVDYTTPNIYLSLSNLACGERYAFSLAVQDGNCQSSFSPPIEISTVPCQPSNLTVNVDCGTNNANFSWAESSGASLYTVEVKGANGHTASCSSNTTSCLVKLPCGNTYHATMVASTESCNTNKSTVMFFESAPCLPEGIVAKLDCESHIINVNWTHTNGSDDYTAWAISSDGHRVSCNSTTNSCSIHDLLCGKIYEVAVTSSSIKCQVIAGSDYKIQSYPCAPINTTVEQNCSSNSMTVKWHDNSTAQNYTVKATSASGVNSTCESSNSSCSFLDLSCSQLYSFTVMGHSNVCMSDVSTPIISYSAPCPPTNLSAELNCTTRNAVVSWRTVTTAVFTANNVQATSPDGHNSSCSSMGSSCNLDDLVCGQKYSVVVEAINAGCPGPASAPTFLTAEPCIPMNISTHYNASAAWVTWSAAAGASSYTVQAVTDSVAPVTCGGSNSSCHLSGLQCSRMYNMTVTAHNQACSSLPSETTHLLTGLLLHQERMCTHKPLLMFTCVFFRAMPTYKCSSQFGM</sequence>
<evidence type="ECO:0000259" key="1">
    <source>
        <dbReference type="PROSITE" id="PS50853"/>
    </source>
</evidence>
<evidence type="ECO:0000313" key="2">
    <source>
        <dbReference type="Ensembl" id="ENSORLP00020015213.1"/>
    </source>
</evidence>
<reference evidence="2 3" key="2">
    <citation type="submission" date="2017-04" db="EMBL/GenBank/DDBJ databases">
        <title>CpG methylation of centromeres and impact of large insertions on vertebrate speciation.</title>
        <authorList>
            <person name="Ichikawa K."/>
            <person name="Yoshimura J."/>
            <person name="Morishita S."/>
        </authorList>
    </citation>
    <scope>NUCLEOTIDE SEQUENCE</scope>
    <source>
        <strain evidence="2 3">HNI</strain>
    </source>
</reference>
<dbReference type="Proteomes" id="UP000265180">
    <property type="component" value="Chromosome 17"/>
</dbReference>
<name>A0A3P9L3F5_ORYLA</name>
<dbReference type="Ensembl" id="ENSORLT00020023176.1">
    <property type="protein sequence ID" value="ENSORLP00020015213.1"/>
    <property type="gene ID" value="ENSORLG00020016209.1"/>
</dbReference>
<protein>
    <recommendedName>
        <fullName evidence="1">Fibronectin type-III domain-containing protein</fullName>
    </recommendedName>
</protein>